<proteinExistence type="predicted"/>
<name>A0A914Y1L1_9BILA</name>
<dbReference type="Pfam" id="PF00622">
    <property type="entry name" value="SPRY"/>
    <property type="match status" value="1"/>
</dbReference>
<dbReference type="InterPro" id="IPR013320">
    <property type="entry name" value="ConA-like_dom_sf"/>
</dbReference>
<dbReference type="WBParaSite" id="PSU_v2.g12671.t1">
    <property type="protein sequence ID" value="PSU_v2.g12671.t1"/>
    <property type="gene ID" value="PSU_v2.g12671"/>
</dbReference>
<dbReference type="Proteomes" id="UP000887577">
    <property type="component" value="Unplaced"/>
</dbReference>
<evidence type="ECO:0000259" key="1">
    <source>
        <dbReference type="Pfam" id="PF00622"/>
    </source>
</evidence>
<feature type="domain" description="SPRY" evidence="1">
    <location>
        <begin position="27"/>
        <end position="83"/>
    </location>
</feature>
<dbReference type="PANTHER" id="PTHR12245:SF11">
    <property type="entry name" value="PROTEIN GUSTAVUS"/>
    <property type="match status" value="1"/>
</dbReference>
<evidence type="ECO:0000313" key="2">
    <source>
        <dbReference type="Proteomes" id="UP000887577"/>
    </source>
</evidence>
<dbReference type="SUPFAM" id="SSF49899">
    <property type="entry name" value="Concanavalin A-like lectins/glucanases"/>
    <property type="match status" value="1"/>
</dbReference>
<dbReference type="InterPro" id="IPR043136">
    <property type="entry name" value="B30.2/SPRY_sf"/>
</dbReference>
<dbReference type="PANTHER" id="PTHR12245">
    <property type="entry name" value="SPRY DOMAIN CONTAINING SOCS BOX PROTEIN"/>
    <property type="match status" value="1"/>
</dbReference>
<dbReference type="AlphaFoldDB" id="A0A914Y1L1"/>
<keyword evidence="2" id="KW-1185">Reference proteome</keyword>
<sequence length="128" mass="14928">MFVLERNQCGFNAEHDAGWRYPTVELLDRRPFFASEDIYCILDMDEGYLSFATNKKYLGVAFRGLKGKTLYPIVSCVWGQCEITMKYLGVCEPEPPSLMEACRNSILERLEKKKNMLIQFVNFHFQSH</sequence>
<protein>
    <submittedName>
        <fullName evidence="3">SPRY domain-containing protein</fullName>
    </submittedName>
</protein>
<dbReference type="InterPro" id="IPR003877">
    <property type="entry name" value="SPRY_dom"/>
</dbReference>
<accession>A0A914Y1L1</accession>
<dbReference type="Gene3D" id="2.60.120.920">
    <property type="match status" value="1"/>
</dbReference>
<evidence type="ECO:0000313" key="3">
    <source>
        <dbReference type="WBParaSite" id="PSU_v2.g12671.t1"/>
    </source>
</evidence>
<dbReference type="InterPro" id="IPR050672">
    <property type="entry name" value="FBXO45-Fsn/SPSB_families"/>
</dbReference>
<organism evidence="2 3">
    <name type="scientific">Panagrolaimus superbus</name>
    <dbReference type="NCBI Taxonomy" id="310955"/>
    <lineage>
        <taxon>Eukaryota</taxon>
        <taxon>Metazoa</taxon>
        <taxon>Ecdysozoa</taxon>
        <taxon>Nematoda</taxon>
        <taxon>Chromadorea</taxon>
        <taxon>Rhabditida</taxon>
        <taxon>Tylenchina</taxon>
        <taxon>Panagrolaimomorpha</taxon>
        <taxon>Panagrolaimoidea</taxon>
        <taxon>Panagrolaimidae</taxon>
        <taxon>Panagrolaimus</taxon>
    </lineage>
</organism>
<dbReference type="GO" id="GO:0019005">
    <property type="term" value="C:SCF ubiquitin ligase complex"/>
    <property type="evidence" value="ECO:0007669"/>
    <property type="project" value="TreeGrafter"/>
</dbReference>
<dbReference type="GO" id="GO:0043161">
    <property type="term" value="P:proteasome-mediated ubiquitin-dependent protein catabolic process"/>
    <property type="evidence" value="ECO:0007669"/>
    <property type="project" value="TreeGrafter"/>
</dbReference>
<reference evidence="3" key="1">
    <citation type="submission" date="2022-11" db="UniProtKB">
        <authorList>
            <consortium name="WormBaseParasite"/>
        </authorList>
    </citation>
    <scope>IDENTIFICATION</scope>
</reference>